<name>R2SZJ0_9ENTE</name>
<keyword evidence="1" id="KW-0472">Membrane</keyword>
<evidence type="ECO:0000313" key="2">
    <source>
        <dbReference type="EMBL" id="EOI00613.1"/>
    </source>
</evidence>
<organism evidence="2 4">
    <name type="scientific">Enterococcus moraviensis ATCC BAA-383</name>
    <dbReference type="NCBI Taxonomy" id="1158609"/>
    <lineage>
        <taxon>Bacteria</taxon>
        <taxon>Bacillati</taxon>
        <taxon>Bacillota</taxon>
        <taxon>Bacilli</taxon>
        <taxon>Lactobacillales</taxon>
        <taxon>Enterococcaceae</taxon>
        <taxon>Enterococcus</taxon>
    </lineage>
</organism>
<dbReference type="HOGENOM" id="CLU_3135420_0_0_9"/>
<evidence type="ECO:0000313" key="3">
    <source>
        <dbReference type="EMBL" id="EOT73158.1"/>
    </source>
</evidence>
<accession>R2SZJ0</accession>
<comment type="caution">
    <text evidence="2">The sequence shown here is derived from an EMBL/GenBank/DDBJ whole genome shotgun (WGS) entry which is preliminary data.</text>
</comment>
<dbReference type="EMBL" id="AJAS01000014">
    <property type="protein sequence ID" value="EOI00613.1"/>
    <property type="molecule type" value="Genomic_DNA"/>
</dbReference>
<keyword evidence="5" id="KW-1185">Reference proteome</keyword>
<feature type="transmembrane region" description="Helical" evidence="1">
    <location>
        <begin position="27"/>
        <end position="48"/>
    </location>
</feature>
<protein>
    <submittedName>
        <fullName evidence="2">Uncharacterized protein</fullName>
    </submittedName>
</protein>
<evidence type="ECO:0000313" key="4">
    <source>
        <dbReference type="Proteomes" id="UP000013781"/>
    </source>
</evidence>
<keyword evidence="1" id="KW-0812">Transmembrane</keyword>
<dbReference type="Proteomes" id="UP000014157">
    <property type="component" value="Unassembled WGS sequence"/>
</dbReference>
<reference evidence="3 5" key="2">
    <citation type="submission" date="2013-03" db="EMBL/GenBank/DDBJ databases">
        <title>The Genome Sequence of Enterococcus moraviensis BAA-383 (PacBio/Illumina hybrid assembly).</title>
        <authorList>
            <consortium name="The Broad Institute Genomics Platform"/>
            <consortium name="The Broad Institute Genome Sequencing Center for Infectious Disease"/>
            <person name="Earl A."/>
            <person name="Russ C."/>
            <person name="Gilmore M."/>
            <person name="Surin D."/>
            <person name="Walker B."/>
            <person name="Young S."/>
            <person name="Zeng Q."/>
            <person name="Gargeya S."/>
            <person name="Fitzgerald M."/>
            <person name="Haas B."/>
            <person name="Abouelleil A."/>
            <person name="Allen A.W."/>
            <person name="Alvarado L."/>
            <person name="Arachchi H.M."/>
            <person name="Berlin A.M."/>
            <person name="Chapman S.B."/>
            <person name="Gainer-Dewar J."/>
            <person name="Goldberg J."/>
            <person name="Griggs A."/>
            <person name="Gujja S."/>
            <person name="Hansen M."/>
            <person name="Howarth C."/>
            <person name="Imamovic A."/>
            <person name="Ireland A."/>
            <person name="Larimer J."/>
            <person name="McCowan C."/>
            <person name="Murphy C."/>
            <person name="Pearson M."/>
            <person name="Poon T.W."/>
            <person name="Priest M."/>
            <person name="Roberts A."/>
            <person name="Saif S."/>
            <person name="Shea T."/>
            <person name="Sisk P."/>
            <person name="Sykes S."/>
            <person name="Wortman J."/>
            <person name="Nusbaum C."/>
            <person name="Birren B."/>
        </authorList>
    </citation>
    <scope>NUCLEOTIDE SEQUENCE [LARGE SCALE GENOMIC DNA]</scope>
    <source>
        <strain evidence="3 5">ATCC BAA-383</strain>
    </source>
</reference>
<evidence type="ECO:0000313" key="5">
    <source>
        <dbReference type="Proteomes" id="UP000014157"/>
    </source>
</evidence>
<evidence type="ECO:0000256" key="1">
    <source>
        <dbReference type="SAM" id="Phobius"/>
    </source>
</evidence>
<dbReference type="AlphaFoldDB" id="R2SZJ0"/>
<reference evidence="2 4" key="1">
    <citation type="submission" date="2013-02" db="EMBL/GenBank/DDBJ databases">
        <title>The Genome Sequence of Enterococcus moraviensis BAA-383.</title>
        <authorList>
            <consortium name="The Broad Institute Genome Sequencing Platform"/>
            <consortium name="The Broad Institute Genome Sequencing Center for Infectious Disease"/>
            <person name="Earl A.M."/>
            <person name="Gilmore M.S."/>
            <person name="Lebreton F."/>
            <person name="Walker B."/>
            <person name="Young S.K."/>
            <person name="Zeng Q."/>
            <person name="Gargeya S."/>
            <person name="Fitzgerald M."/>
            <person name="Haas B."/>
            <person name="Abouelleil A."/>
            <person name="Alvarado L."/>
            <person name="Arachchi H.M."/>
            <person name="Berlin A.M."/>
            <person name="Chapman S.B."/>
            <person name="Dewar J."/>
            <person name="Goldberg J."/>
            <person name="Griggs A."/>
            <person name="Gujja S."/>
            <person name="Hansen M."/>
            <person name="Howarth C."/>
            <person name="Imamovic A."/>
            <person name="Larimer J."/>
            <person name="McCowan C."/>
            <person name="Murphy C."/>
            <person name="Neiman D."/>
            <person name="Pearson M."/>
            <person name="Priest M."/>
            <person name="Roberts A."/>
            <person name="Saif S."/>
            <person name="Shea T."/>
            <person name="Sisk P."/>
            <person name="Sykes S."/>
            <person name="Wortman J."/>
            <person name="Nusbaum C."/>
            <person name="Birren B."/>
        </authorList>
    </citation>
    <scope>NUCLEOTIDE SEQUENCE [LARGE SCALE GENOMIC DNA]</scope>
    <source>
        <strain evidence="2 4">ATCC BAA-383</strain>
    </source>
</reference>
<keyword evidence="1" id="KW-1133">Transmembrane helix</keyword>
<sequence>MILSILFFLLGISLLLKYRKTREILCLYIALTYFVFSLVVGLISHYIFT</sequence>
<dbReference type="EMBL" id="ASWB01000001">
    <property type="protein sequence ID" value="EOT73158.1"/>
    <property type="molecule type" value="Genomic_DNA"/>
</dbReference>
<proteinExistence type="predicted"/>
<gene>
    <name evidence="3" type="ORF">I586_00151</name>
    <name evidence="2" type="ORF">UAY_01716</name>
</gene>
<dbReference type="Proteomes" id="UP000013781">
    <property type="component" value="Unassembled WGS sequence"/>
</dbReference>